<dbReference type="AlphaFoldDB" id="A0A1N6YGP8"/>
<dbReference type="Pfam" id="PF16036">
    <property type="entry name" value="Chalcone_3"/>
    <property type="match status" value="1"/>
</dbReference>
<feature type="chain" id="PRO_5013156493" evidence="1">
    <location>
        <begin position="39"/>
        <end position="191"/>
    </location>
</feature>
<dbReference type="GO" id="GO:0016853">
    <property type="term" value="F:isomerase activity"/>
    <property type="evidence" value="ECO:0007669"/>
    <property type="project" value="UniProtKB-KW"/>
</dbReference>
<dbReference type="EMBL" id="FTMC01000015">
    <property type="protein sequence ID" value="SIR13734.1"/>
    <property type="molecule type" value="Genomic_DNA"/>
</dbReference>
<gene>
    <name evidence="3" type="ORF">SAMN05421672_11561</name>
</gene>
<dbReference type="InterPro" id="IPR016087">
    <property type="entry name" value="Chalcone_isomerase"/>
</dbReference>
<evidence type="ECO:0000259" key="2">
    <source>
        <dbReference type="Pfam" id="PF16036"/>
    </source>
</evidence>
<feature type="domain" description="Chalcone isomerase" evidence="2">
    <location>
        <begin position="63"/>
        <end position="187"/>
    </location>
</feature>
<feature type="signal peptide" evidence="1">
    <location>
        <begin position="1"/>
        <end position="38"/>
    </location>
</feature>
<reference evidence="3 4" key="1">
    <citation type="submission" date="2017-01" db="EMBL/GenBank/DDBJ databases">
        <authorList>
            <person name="Mah S.A."/>
            <person name="Swanson W.J."/>
            <person name="Moy G.W."/>
            <person name="Vacquier V.D."/>
        </authorList>
    </citation>
    <scope>NUCLEOTIDE SEQUENCE [LARGE SCALE GENOMIC DNA]</scope>
    <source>
        <strain evidence="3 4">ATCC 29606</strain>
    </source>
</reference>
<sequence length="191" mass="21707">MGRYRLLRAPKMITLSALRHIAHSCALSLLLLAGAAQASWQDALPEARLIGGGDLRLFGFRIYTARLWSPTEPFRADAPFALELTYHRSIERDDLVEASLKEIRRLNGDAINAAQLQRWRAQMRRAFVDVQPGERIIGVHLPDQGARFYAGTRLQHEIADPEFARAFFAIWLDPRTRNPELRARLLGDARP</sequence>
<protein>
    <submittedName>
        <fullName evidence="3">Chalcone isomerase-like</fullName>
    </submittedName>
</protein>
<organism evidence="3 4">
    <name type="scientific">Pseudomonas flexibilis</name>
    <dbReference type="NCBI Taxonomy" id="706570"/>
    <lineage>
        <taxon>Bacteria</taxon>
        <taxon>Pseudomonadati</taxon>
        <taxon>Pseudomonadota</taxon>
        <taxon>Gammaproteobacteria</taxon>
        <taxon>Pseudomonadales</taxon>
        <taxon>Pseudomonadaceae</taxon>
        <taxon>Pseudomonas</taxon>
    </lineage>
</organism>
<evidence type="ECO:0000313" key="3">
    <source>
        <dbReference type="EMBL" id="SIR13734.1"/>
    </source>
</evidence>
<evidence type="ECO:0000313" key="4">
    <source>
        <dbReference type="Proteomes" id="UP000186079"/>
    </source>
</evidence>
<keyword evidence="1" id="KW-0732">Signal</keyword>
<evidence type="ECO:0000256" key="1">
    <source>
        <dbReference type="SAM" id="SignalP"/>
    </source>
</evidence>
<keyword evidence="3" id="KW-0413">Isomerase</keyword>
<name>A0A1N6YGP8_9PSED</name>
<accession>A0A1N6YGP8</accession>
<dbReference type="Proteomes" id="UP000186079">
    <property type="component" value="Unassembled WGS sequence"/>
</dbReference>
<proteinExistence type="predicted"/>